<keyword evidence="1" id="KW-1133">Transmembrane helix</keyword>
<keyword evidence="1" id="KW-0472">Membrane</keyword>
<dbReference type="InterPro" id="IPR016977">
    <property type="entry name" value="ComGF"/>
</dbReference>
<protein>
    <submittedName>
        <fullName evidence="2">Putative Competence protein ComGF</fullName>
    </submittedName>
</protein>
<dbReference type="AlphaFoldDB" id="A0A1M5D1L6"/>
<dbReference type="EMBL" id="FQVW01000001">
    <property type="protein sequence ID" value="SHF60780.1"/>
    <property type="molecule type" value="Genomic_DNA"/>
</dbReference>
<gene>
    <name evidence="2" type="ORF">SAMN05216225_1001479</name>
</gene>
<keyword evidence="3" id="KW-1185">Reference proteome</keyword>
<feature type="transmembrane region" description="Helical" evidence="1">
    <location>
        <begin position="12"/>
        <end position="33"/>
    </location>
</feature>
<evidence type="ECO:0000313" key="2">
    <source>
        <dbReference type="EMBL" id="SHF60780.1"/>
    </source>
</evidence>
<accession>A0A1M5D1L6</accession>
<evidence type="ECO:0000256" key="1">
    <source>
        <dbReference type="SAM" id="Phobius"/>
    </source>
</evidence>
<organism evidence="2 3">
    <name type="scientific">Ornithinibacillus halophilus</name>
    <dbReference type="NCBI Taxonomy" id="930117"/>
    <lineage>
        <taxon>Bacteria</taxon>
        <taxon>Bacillati</taxon>
        <taxon>Bacillota</taxon>
        <taxon>Bacilli</taxon>
        <taxon>Bacillales</taxon>
        <taxon>Bacillaceae</taxon>
        <taxon>Ornithinibacillus</taxon>
    </lineage>
</organism>
<reference evidence="2 3" key="1">
    <citation type="submission" date="2016-11" db="EMBL/GenBank/DDBJ databases">
        <authorList>
            <person name="Jaros S."/>
            <person name="Januszkiewicz K."/>
            <person name="Wedrychowicz H."/>
        </authorList>
    </citation>
    <scope>NUCLEOTIDE SEQUENCE [LARGE SCALE GENOMIC DNA]</scope>
    <source>
        <strain evidence="2 3">IBRC-M 10683</strain>
    </source>
</reference>
<dbReference type="Pfam" id="PF15980">
    <property type="entry name" value="ComGF"/>
    <property type="match status" value="1"/>
</dbReference>
<proteinExistence type="predicted"/>
<name>A0A1M5D1L6_9BACI</name>
<sequence length="138" mass="16097">MDYLKAENGFSMVSALFTLSILLTTLPILAFAIQSTQFHSKYDELSVQQFFIILQKEVSLSTYAEVDDHSIILESMKRDTANIHQYQNSVRRKLNNKGHEIYIRDIKDFSLIPYEWGVKVNITTLQGEEHEKIISYYQ</sequence>
<keyword evidence="1" id="KW-0812">Transmembrane</keyword>
<dbReference type="STRING" id="930117.SAMN05216225_1001479"/>
<evidence type="ECO:0000313" key="3">
    <source>
        <dbReference type="Proteomes" id="UP000183988"/>
    </source>
</evidence>
<dbReference type="Proteomes" id="UP000183988">
    <property type="component" value="Unassembled WGS sequence"/>
</dbReference>